<organism evidence="2 3">
    <name type="scientific">Pyrocoelia pectoralis</name>
    <dbReference type="NCBI Taxonomy" id="417401"/>
    <lineage>
        <taxon>Eukaryota</taxon>
        <taxon>Metazoa</taxon>
        <taxon>Ecdysozoa</taxon>
        <taxon>Arthropoda</taxon>
        <taxon>Hexapoda</taxon>
        <taxon>Insecta</taxon>
        <taxon>Pterygota</taxon>
        <taxon>Neoptera</taxon>
        <taxon>Endopterygota</taxon>
        <taxon>Coleoptera</taxon>
        <taxon>Polyphaga</taxon>
        <taxon>Elateriformia</taxon>
        <taxon>Elateroidea</taxon>
        <taxon>Lampyridae</taxon>
        <taxon>Lampyrinae</taxon>
        <taxon>Pyrocoelia</taxon>
    </lineage>
</organism>
<dbReference type="EMBL" id="JAVRBK010000007">
    <property type="protein sequence ID" value="KAK5641000.1"/>
    <property type="molecule type" value="Genomic_DNA"/>
</dbReference>
<evidence type="ECO:0008006" key="4">
    <source>
        <dbReference type="Google" id="ProtNLM"/>
    </source>
</evidence>
<proteinExistence type="predicted"/>
<dbReference type="Proteomes" id="UP001329430">
    <property type="component" value="Chromosome 7"/>
</dbReference>
<feature type="signal peptide" evidence="1">
    <location>
        <begin position="1"/>
        <end position="17"/>
    </location>
</feature>
<sequence length="276" mass="30975">MYGFIFYLMVFSAEVLCDSENCHQNGDILYQTLGCTPIKDSITDLCASSYNCSHREELGDFCFFQGTKLEVGEKSVGGSSCNGNCRCQGQLRFTCPIYDCPEFFGHALPEGCYRTYNVDKCCSSGKICAPFRDLASCEVDGKTYREGQKFYPKDSCKQCVCQIGFNGKLEEPFCKLPSCQVEVRHSQELINKCAPVYKNSKARCCPYLWLCPNESLMFISEGEDNGKTCQFGDKDIKSGSVLRTTIEQFGKLYSVKCDCQLPPLLTCLVEHSERLP</sequence>
<dbReference type="Gene3D" id="2.10.70.10">
    <property type="entry name" value="Complement Module, domain 1"/>
    <property type="match status" value="1"/>
</dbReference>
<keyword evidence="1" id="KW-0732">Signal</keyword>
<keyword evidence="3" id="KW-1185">Reference proteome</keyword>
<protein>
    <recommendedName>
        <fullName evidence="4">VWFC domain-containing protein</fullName>
    </recommendedName>
</protein>
<name>A0AAN7ZCC1_9COLE</name>
<evidence type="ECO:0000256" key="1">
    <source>
        <dbReference type="SAM" id="SignalP"/>
    </source>
</evidence>
<evidence type="ECO:0000313" key="3">
    <source>
        <dbReference type="Proteomes" id="UP001329430"/>
    </source>
</evidence>
<evidence type="ECO:0000313" key="2">
    <source>
        <dbReference type="EMBL" id="KAK5641000.1"/>
    </source>
</evidence>
<gene>
    <name evidence="2" type="ORF">RI129_009547</name>
</gene>
<accession>A0AAN7ZCC1</accession>
<dbReference type="AlphaFoldDB" id="A0AAN7ZCC1"/>
<reference evidence="2 3" key="1">
    <citation type="journal article" date="2024" name="Insects">
        <title>An Improved Chromosome-Level Genome Assembly of the Firefly Pyrocoelia pectoralis.</title>
        <authorList>
            <person name="Fu X."/>
            <person name="Meyer-Rochow V.B."/>
            <person name="Ballantyne L."/>
            <person name="Zhu X."/>
        </authorList>
    </citation>
    <scope>NUCLEOTIDE SEQUENCE [LARGE SCALE GENOMIC DNA]</scope>
    <source>
        <strain evidence="2">XCY_ONT2</strain>
    </source>
</reference>
<comment type="caution">
    <text evidence="2">The sequence shown here is derived from an EMBL/GenBank/DDBJ whole genome shotgun (WGS) entry which is preliminary data.</text>
</comment>
<feature type="chain" id="PRO_5042890454" description="VWFC domain-containing protein" evidence="1">
    <location>
        <begin position="18"/>
        <end position="276"/>
    </location>
</feature>